<dbReference type="PRINTS" id="PR00039">
    <property type="entry name" value="HTHLYSR"/>
</dbReference>
<dbReference type="Gene3D" id="3.40.190.290">
    <property type="match status" value="1"/>
</dbReference>
<dbReference type="CDD" id="cd05466">
    <property type="entry name" value="PBP2_LTTR_substrate"/>
    <property type="match status" value="1"/>
</dbReference>
<protein>
    <submittedName>
        <fullName evidence="6">LysR family transcriptional regulator</fullName>
    </submittedName>
</protein>
<reference evidence="6" key="2">
    <citation type="submission" date="2021-04" db="EMBL/GenBank/DDBJ databases">
        <authorList>
            <person name="Gilroy R."/>
        </authorList>
    </citation>
    <scope>NUCLEOTIDE SEQUENCE</scope>
    <source>
        <strain evidence="6">ChiSjej3B21-8574</strain>
    </source>
</reference>
<dbReference type="SUPFAM" id="SSF53850">
    <property type="entry name" value="Periplasmic binding protein-like II"/>
    <property type="match status" value="1"/>
</dbReference>
<comment type="similarity">
    <text evidence="1">Belongs to the LysR transcriptional regulatory family.</text>
</comment>
<organism evidence="6 7">
    <name type="scientific">Candidatus Anaerostipes avistercoris</name>
    <dbReference type="NCBI Taxonomy" id="2838462"/>
    <lineage>
        <taxon>Bacteria</taxon>
        <taxon>Bacillati</taxon>
        <taxon>Bacillota</taxon>
        <taxon>Clostridia</taxon>
        <taxon>Lachnospirales</taxon>
        <taxon>Lachnospiraceae</taxon>
        <taxon>Anaerostipes</taxon>
    </lineage>
</organism>
<dbReference type="GO" id="GO:0003700">
    <property type="term" value="F:DNA-binding transcription factor activity"/>
    <property type="evidence" value="ECO:0007669"/>
    <property type="project" value="InterPro"/>
</dbReference>
<keyword evidence="3" id="KW-0238">DNA-binding</keyword>
<dbReference type="Pfam" id="PF00126">
    <property type="entry name" value="HTH_1"/>
    <property type="match status" value="1"/>
</dbReference>
<dbReference type="FunFam" id="1.10.10.10:FF:000001">
    <property type="entry name" value="LysR family transcriptional regulator"/>
    <property type="match status" value="1"/>
</dbReference>
<accession>A0A9D2PIE5</accession>
<keyword evidence="4" id="KW-0804">Transcription</keyword>
<keyword evidence="2" id="KW-0805">Transcription regulation</keyword>
<dbReference type="PANTHER" id="PTHR30419:SF8">
    <property type="entry name" value="NITROGEN ASSIMILATION TRANSCRIPTIONAL ACTIVATOR-RELATED"/>
    <property type="match status" value="1"/>
</dbReference>
<dbReference type="GO" id="GO:0005829">
    <property type="term" value="C:cytosol"/>
    <property type="evidence" value="ECO:0007669"/>
    <property type="project" value="TreeGrafter"/>
</dbReference>
<dbReference type="InterPro" id="IPR000847">
    <property type="entry name" value="LysR_HTH_N"/>
</dbReference>
<dbReference type="EMBL" id="DWWD01000024">
    <property type="protein sequence ID" value="HJC50198.1"/>
    <property type="molecule type" value="Genomic_DNA"/>
</dbReference>
<dbReference type="GO" id="GO:0003677">
    <property type="term" value="F:DNA binding"/>
    <property type="evidence" value="ECO:0007669"/>
    <property type="project" value="UniProtKB-KW"/>
</dbReference>
<evidence type="ECO:0000313" key="6">
    <source>
        <dbReference type="EMBL" id="HJC50198.1"/>
    </source>
</evidence>
<reference evidence="6" key="1">
    <citation type="journal article" date="2021" name="PeerJ">
        <title>Extensive microbial diversity within the chicken gut microbiome revealed by metagenomics and culture.</title>
        <authorList>
            <person name="Gilroy R."/>
            <person name="Ravi A."/>
            <person name="Getino M."/>
            <person name="Pursley I."/>
            <person name="Horton D.L."/>
            <person name="Alikhan N.F."/>
            <person name="Baker D."/>
            <person name="Gharbi K."/>
            <person name="Hall N."/>
            <person name="Watson M."/>
            <person name="Adriaenssens E.M."/>
            <person name="Foster-Nyarko E."/>
            <person name="Jarju S."/>
            <person name="Secka A."/>
            <person name="Antonio M."/>
            <person name="Oren A."/>
            <person name="Chaudhuri R.R."/>
            <person name="La Ragione R."/>
            <person name="Hildebrand F."/>
            <person name="Pallen M.J."/>
        </authorList>
    </citation>
    <scope>NUCLEOTIDE SEQUENCE</scope>
    <source>
        <strain evidence="6">ChiSjej3B21-8574</strain>
    </source>
</reference>
<comment type="caution">
    <text evidence="6">The sequence shown here is derived from an EMBL/GenBank/DDBJ whole genome shotgun (WGS) entry which is preliminary data.</text>
</comment>
<name>A0A9D2PIE5_9FIRM</name>
<dbReference type="Gene3D" id="1.10.10.10">
    <property type="entry name" value="Winged helix-like DNA-binding domain superfamily/Winged helix DNA-binding domain"/>
    <property type="match status" value="1"/>
</dbReference>
<feature type="domain" description="HTH lysR-type" evidence="5">
    <location>
        <begin position="1"/>
        <end position="58"/>
    </location>
</feature>
<dbReference type="InterPro" id="IPR036390">
    <property type="entry name" value="WH_DNA-bd_sf"/>
</dbReference>
<sequence>MELRVLKYFLMAAREENITKAANLLHITQPTLSRQLMQLEEELGVKLFHRGKYHIVLTDEGMLLRRRAQEMIELEEKTKREFSKDEAQLAGEIAIGCGETRNMTFLSKKMAEFRRLHPLVHYDIYSATADDIKERMEKGILDIALLMEPVDIGKYEFVRMPQREHWGALVCADSPLADKETLSPDDLAGQPIIIAKRESVQNELANWFGDTYDKMEIAATYNLILNAANMVRNGVGAALCFQMDNRYGDLRFIPLRPRLETGAVLAWKKNQTFSETSSQFIQFIKNSF</sequence>
<dbReference type="PANTHER" id="PTHR30419">
    <property type="entry name" value="HTH-TYPE TRANSCRIPTIONAL REGULATOR YBHD"/>
    <property type="match status" value="1"/>
</dbReference>
<evidence type="ECO:0000256" key="3">
    <source>
        <dbReference type="ARBA" id="ARBA00023125"/>
    </source>
</evidence>
<evidence type="ECO:0000256" key="2">
    <source>
        <dbReference type="ARBA" id="ARBA00023015"/>
    </source>
</evidence>
<dbReference type="PROSITE" id="PS50931">
    <property type="entry name" value="HTH_LYSR"/>
    <property type="match status" value="1"/>
</dbReference>
<dbReference type="InterPro" id="IPR036388">
    <property type="entry name" value="WH-like_DNA-bd_sf"/>
</dbReference>
<proteinExistence type="inferred from homology"/>
<evidence type="ECO:0000313" key="7">
    <source>
        <dbReference type="Proteomes" id="UP000823904"/>
    </source>
</evidence>
<dbReference type="InterPro" id="IPR005119">
    <property type="entry name" value="LysR_subst-bd"/>
</dbReference>
<dbReference type="InterPro" id="IPR050950">
    <property type="entry name" value="HTH-type_LysR_regulators"/>
</dbReference>
<evidence type="ECO:0000256" key="1">
    <source>
        <dbReference type="ARBA" id="ARBA00009437"/>
    </source>
</evidence>
<dbReference type="Pfam" id="PF03466">
    <property type="entry name" value="LysR_substrate"/>
    <property type="match status" value="1"/>
</dbReference>
<gene>
    <name evidence="6" type="ORF">H9754_06425</name>
</gene>
<dbReference type="AlphaFoldDB" id="A0A9D2PIE5"/>
<evidence type="ECO:0000256" key="4">
    <source>
        <dbReference type="ARBA" id="ARBA00023163"/>
    </source>
</evidence>
<evidence type="ECO:0000259" key="5">
    <source>
        <dbReference type="PROSITE" id="PS50931"/>
    </source>
</evidence>
<dbReference type="Proteomes" id="UP000823904">
    <property type="component" value="Unassembled WGS sequence"/>
</dbReference>
<dbReference type="SUPFAM" id="SSF46785">
    <property type="entry name" value="Winged helix' DNA-binding domain"/>
    <property type="match status" value="1"/>
</dbReference>